<feature type="transmembrane region" description="Helical" evidence="7">
    <location>
        <begin position="49"/>
        <end position="70"/>
    </location>
</feature>
<feature type="transmembrane region" description="Helical" evidence="7">
    <location>
        <begin position="151"/>
        <end position="173"/>
    </location>
</feature>
<evidence type="ECO:0000256" key="4">
    <source>
        <dbReference type="ARBA" id="ARBA00022989"/>
    </source>
</evidence>
<comment type="caution">
    <text evidence="8">The sequence shown here is derived from an EMBL/GenBank/DDBJ whole genome shotgun (WGS) entry which is preliminary data.</text>
</comment>
<dbReference type="OrthoDB" id="45037at2"/>
<name>A0A401YLB4_9ACTN</name>
<evidence type="ECO:0000313" key="8">
    <source>
        <dbReference type="EMBL" id="GCD95385.1"/>
    </source>
</evidence>
<dbReference type="GO" id="GO:0022857">
    <property type="term" value="F:transmembrane transporter activity"/>
    <property type="evidence" value="ECO:0007669"/>
    <property type="project" value="InterPro"/>
</dbReference>
<dbReference type="PANTHER" id="PTHR47089">
    <property type="entry name" value="ABC TRANSPORTER, PERMEASE PROTEIN"/>
    <property type="match status" value="1"/>
</dbReference>
<dbReference type="GO" id="GO:0005886">
    <property type="term" value="C:plasma membrane"/>
    <property type="evidence" value="ECO:0007669"/>
    <property type="project" value="UniProtKB-SubCell"/>
</dbReference>
<feature type="region of interest" description="Disordered" evidence="6">
    <location>
        <begin position="1"/>
        <end position="32"/>
    </location>
</feature>
<comment type="subcellular location">
    <subcellularLocation>
        <location evidence="1">Cell membrane</location>
        <topology evidence="1">Multi-pass membrane protein</topology>
    </subcellularLocation>
</comment>
<feature type="transmembrane region" description="Helical" evidence="7">
    <location>
        <begin position="212"/>
        <end position="230"/>
    </location>
</feature>
<feature type="transmembrane region" description="Helical" evidence="7">
    <location>
        <begin position="179"/>
        <end position="200"/>
    </location>
</feature>
<keyword evidence="4 7" id="KW-1133">Transmembrane helix</keyword>
<dbReference type="PANTHER" id="PTHR47089:SF1">
    <property type="entry name" value="GUANOSINE ABC TRANSPORTER PERMEASE PROTEIN NUPP"/>
    <property type="match status" value="1"/>
</dbReference>
<feature type="compositionally biased region" description="Low complexity" evidence="6">
    <location>
        <begin position="15"/>
        <end position="29"/>
    </location>
</feature>
<keyword evidence="9" id="KW-1185">Reference proteome</keyword>
<keyword evidence="3 7" id="KW-0812">Transmembrane</keyword>
<evidence type="ECO:0000313" key="9">
    <source>
        <dbReference type="Proteomes" id="UP000286931"/>
    </source>
</evidence>
<gene>
    <name evidence="8" type="ORF">EHYA_03057</name>
</gene>
<keyword evidence="2" id="KW-1003">Cell membrane</keyword>
<reference evidence="8 9" key="1">
    <citation type="submission" date="2018-12" db="EMBL/GenBank/DDBJ databases">
        <title>Draft genome sequence of Embleya hyalina NBRC 13850T.</title>
        <authorList>
            <person name="Komaki H."/>
            <person name="Hosoyama A."/>
            <person name="Kimura A."/>
            <person name="Ichikawa N."/>
            <person name="Tamura T."/>
        </authorList>
    </citation>
    <scope>NUCLEOTIDE SEQUENCE [LARGE SCALE GENOMIC DNA]</scope>
    <source>
        <strain evidence="8 9">NBRC 13850</strain>
    </source>
</reference>
<keyword evidence="5 7" id="KW-0472">Membrane</keyword>
<protein>
    <submittedName>
        <fullName evidence="8">ABC transporter permease</fullName>
    </submittedName>
</protein>
<evidence type="ECO:0000256" key="1">
    <source>
        <dbReference type="ARBA" id="ARBA00004651"/>
    </source>
</evidence>
<dbReference type="AlphaFoldDB" id="A0A401YLB4"/>
<dbReference type="RefSeq" id="WP_126637492.1">
    <property type="nucleotide sequence ID" value="NZ_BIFH01000017.1"/>
</dbReference>
<dbReference type="Pfam" id="PF02653">
    <property type="entry name" value="BPD_transp_2"/>
    <property type="match status" value="1"/>
</dbReference>
<dbReference type="EMBL" id="BIFH01000017">
    <property type="protein sequence ID" value="GCD95385.1"/>
    <property type="molecule type" value="Genomic_DNA"/>
</dbReference>
<accession>A0A401YLB4</accession>
<organism evidence="8 9">
    <name type="scientific">Embleya hyalina</name>
    <dbReference type="NCBI Taxonomy" id="516124"/>
    <lineage>
        <taxon>Bacteria</taxon>
        <taxon>Bacillati</taxon>
        <taxon>Actinomycetota</taxon>
        <taxon>Actinomycetes</taxon>
        <taxon>Kitasatosporales</taxon>
        <taxon>Streptomycetaceae</taxon>
        <taxon>Embleya</taxon>
    </lineage>
</organism>
<dbReference type="InterPro" id="IPR001851">
    <property type="entry name" value="ABC_transp_permease"/>
</dbReference>
<sequence>MTEDNKSTPGEPSEAKPAATRPAGASASAPPKPSLGRAMLDGIITGNSAVVTFLAILLALVVGGVLMILADQDVLDQYKYFTAAPGDALSASWSLVSDAYSAMFKGSIMNPDLFADGSLEDNFRPISETITQATPLIFGGLAVSIAFRTGLFNIGAQGQIIAGAVFASWIGFVVDLPPVIHLVFVILAGVIGGGLYAGIAGFLKARYGAHEVIVTIMLNHIAVLLLGWLLTTDTFRRGGQSQPIGKDANDNAVLPNLFGDNLRIHFGIILALLAAGIYWWLLNRSTLGFELRAVGSNPDAARTAGMSVARAQILAMVIAGAMAGLAGVSQVMSSTNPAHTLTPSIDAGIGFDAITVALLGRTKPLGTVLAALLFGALRAGGSVMQASANVSVDIVIVIQAVIVLFVAAPPLVRSIFRLRGAREGAEGGPLAAKETVGVQA</sequence>
<evidence type="ECO:0000256" key="3">
    <source>
        <dbReference type="ARBA" id="ARBA00022692"/>
    </source>
</evidence>
<dbReference type="Proteomes" id="UP000286931">
    <property type="component" value="Unassembled WGS sequence"/>
</dbReference>
<proteinExistence type="predicted"/>
<dbReference type="CDD" id="cd06580">
    <property type="entry name" value="TM_PBP1_transp_TpRbsC_like"/>
    <property type="match status" value="1"/>
</dbReference>
<feature type="transmembrane region" description="Helical" evidence="7">
    <location>
        <begin position="313"/>
        <end position="332"/>
    </location>
</feature>
<evidence type="ECO:0000256" key="6">
    <source>
        <dbReference type="SAM" id="MobiDB-lite"/>
    </source>
</evidence>
<feature type="transmembrane region" description="Helical" evidence="7">
    <location>
        <begin position="394"/>
        <end position="412"/>
    </location>
</feature>
<evidence type="ECO:0000256" key="2">
    <source>
        <dbReference type="ARBA" id="ARBA00022475"/>
    </source>
</evidence>
<evidence type="ECO:0000256" key="5">
    <source>
        <dbReference type="ARBA" id="ARBA00023136"/>
    </source>
</evidence>
<feature type="transmembrane region" description="Helical" evidence="7">
    <location>
        <begin position="264"/>
        <end position="282"/>
    </location>
</feature>
<evidence type="ECO:0000256" key="7">
    <source>
        <dbReference type="SAM" id="Phobius"/>
    </source>
</evidence>